<name>A0A804P3E0_MAIZE</name>
<dbReference type="EnsemblPlants" id="Zm00001eb205730_T001">
    <property type="protein sequence ID" value="Zm00001eb205730_P001"/>
    <property type="gene ID" value="Zm00001eb205730"/>
</dbReference>
<proteinExistence type="predicted"/>
<dbReference type="AlphaFoldDB" id="A0A804P3E0"/>
<dbReference type="Proteomes" id="UP000007305">
    <property type="component" value="Chromosome 4"/>
</dbReference>
<evidence type="ECO:0000313" key="2">
    <source>
        <dbReference type="Proteomes" id="UP000007305"/>
    </source>
</evidence>
<reference evidence="1" key="3">
    <citation type="submission" date="2021-05" db="UniProtKB">
        <authorList>
            <consortium name="EnsemblPlants"/>
        </authorList>
    </citation>
    <scope>IDENTIFICATION</scope>
    <source>
        <strain evidence="1">cv. B73</strain>
    </source>
</reference>
<dbReference type="InParanoid" id="A0A804P3E0"/>
<keyword evidence="2" id="KW-1185">Reference proteome</keyword>
<accession>A0A804P3E0</accession>
<evidence type="ECO:0000313" key="1">
    <source>
        <dbReference type="EnsemblPlants" id="Zm00001eb205730_P001"/>
    </source>
</evidence>
<sequence>MAYLHSVCLKYERLCFSGSIEMSFIFYDYACVFQAILGTRASEIIKLVPFCLHLSVEGESPTNDPQLYIGGEIPEAWSSAPTFLIGLPTGLYSSPKTISCLECIGK</sequence>
<organism evidence="1 2">
    <name type="scientific">Zea mays</name>
    <name type="common">Maize</name>
    <dbReference type="NCBI Taxonomy" id="4577"/>
    <lineage>
        <taxon>Eukaryota</taxon>
        <taxon>Viridiplantae</taxon>
        <taxon>Streptophyta</taxon>
        <taxon>Embryophyta</taxon>
        <taxon>Tracheophyta</taxon>
        <taxon>Spermatophyta</taxon>
        <taxon>Magnoliopsida</taxon>
        <taxon>Liliopsida</taxon>
        <taxon>Poales</taxon>
        <taxon>Poaceae</taxon>
        <taxon>PACMAD clade</taxon>
        <taxon>Panicoideae</taxon>
        <taxon>Andropogonodae</taxon>
        <taxon>Andropogoneae</taxon>
        <taxon>Tripsacinae</taxon>
        <taxon>Zea</taxon>
    </lineage>
</organism>
<reference evidence="1" key="2">
    <citation type="submission" date="2019-07" db="EMBL/GenBank/DDBJ databases">
        <authorList>
            <person name="Seetharam A."/>
            <person name="Woodhouse M."/>
            <person name="Cannon E."/>
        </authorList>
    </citation>
    <scope>NUCLEOTIDE SEQUENCE [LARGE SCALE GENOMIC DNA]</scope>
    <source>
        <strain evidence="1">cv. B73</strain>
    </source>
</reference>
<protein>
    <submittedName>
        <fullName evidence="1">Uncharacterized protein</fullName>
    </submittedName>
</protein>
<dbReference type="Gramene" id="Zm00001eb205730_T001">
    <property type="protein sequence ID" value="Zm00001eb205730_P001"/>
    <property type="gene ID" value="Zm00001eb205730"/>
</dbReference>
<reference evidence="2" key="1">
    <citation type="journal article" date="2009" name="Science">
        <title>The B73 maize genome: complexity, diversity, and dynamics.</title>
        <authorList>
            <person name="Schnable P.S."/>
            <person name="Ware D."/>
            <person name="Fulton R.S."/>
            <person name="Stein J.C."/>
            <person name="Wei F."/>
            <person name="Pasternak S."/>
            <person name="Liang C."/>
            <person name="Zhang J."/>
            <person name="Fulton L."/>
            <person name="Graves T.A."/>
            <person name="Minx P."/>
            <person name="Reily A.D."/>
            <person name="Courtney L."/>
            <person name="Kruchowski S.S."/>
            <person name="Tomlinson C."/>
            <person name="Strong C."/>
            <person name="Delehaunty K."/>
            <person name="Fronick C."/>
            <person name="Courtney B."/>
            <person name="Rock S.M."/>
            <person name="Belter E."/>
            <person name="Du F."/>
            <person name="Kim K."/>
            <person name="Abbott R.M."/>
            <person name="Cotton M."/>
            <person name="Levy A."/>
            <person name="Marchetto P."/>
            <person name="Ochoa K."/>
            <person name="Jackson S.M."/>
            <person name="Gillam B."/>
            <person name="Chen W."/>
            <person name="Yan L."/>
            <person name="Higginbotham J."/>
            <person name="Cardenas M."/>
            <person name="Waligorski J."/>
            <person name="Applebaum E."/>
            <person name="Phelps L."/>
            <person name="Falcone J."/>
            <person name="Kanchi K."/>
            <person name="Thane T."/>
            <person name="Scimone A."/>
            <person name="Thane N."/>
            <person name="Henke J."/>
            <person name="Wang T."/>
            <person name="Ruppert J."/>
            <person name="Shah N."/>
            <person name="Rotter K."/>
            <person name="Hodges J."/>
            <person name="Ingenthron E."/>
            <person name="Cordes M."/>
            <person name="Kohlberg S."/>
            <person name="Sgro J."/>
            <person name="Delgado B."/>
            <person name="Mead K."/>
            <person name="Chinwalla A."/>
            <person name="Leonard S."/>
            <person name="Crouse K."/>
            <person name="Collura K."/>
            <person name="Kudrna D."/>
            <person name="Currie J."/>
            <person name="He R."/>
            <person name="Angelova A."/>
            <person name="Rajasekar S."/>
            <person name="Mueller T."/>
            <person name="Lomeli R."/>
            <person name="Scara G."/>
            <person name="Ko A."/>
            <person name="Delaney K."/>
            <person name="Wissotski M."/>
            <person name="Lopez G."/>
            <person name="Campos D."/>
            <person name="Braidotti M."/>
            <person name="Ashley E."/>
            <person name="Golser W."/>
            <person name="Kim H."/>
            <person name="Lee S."/>
            <person name="Lin J."/>
            <person name="Dujmic Z."/>
            <person name="Kim W."/>
            <person name="Talag J."/>
            <person name="Zuccolo A."/>
            <person name="Fan C."/>
            <person name="Sebastian A."/>
            <person name="Kramer M."/>
            <person name="Spiegel L."/>
            <person name="Nascimento L."/>
            <person name="Zutavern T."/>
            <person name="Miller B."/>
            <person name="Ambroise C."/>
            <person name="Muller S."/>
            <person name="Spooner W."/>
            <person name="Narechania A."/>
            <person name="Ren L."/>
            <person name="Wei S."/>
            <person name="Kumari S."/>
            <person name="Faga B."/>
            <person name="Levy M.J."/>
            <person name="McMahan L."/>
            <person name="Van Buren P."/>
            <person name="Vaughn M.W."/>
            <person name="Ying K."/>
            <person name="Yeh C.-T."/>
            <person name="Emrich S.J."/>
            <person name="Jia Y."/>
            <person name="Kalyanaraman A."/>
            <person name="Hsia A.-P."/>
            <person name="Barbazuk W.B."/>
            <person name="Baucom R.S."/>
            <person name="Brutnell T.P."/>
            <person name="Carpita N.C."/>
            <person name="Chaparro C."/>
            <person name="Chia J.-M."/>
            <person name="Deragon J.-M."/>
            <person name="Estill J.C."/>
            <person name="Fu Y."/>
            <person name="Jeddeloh J.A."/>
            <person name="Han Y."/>
            <person name="Lee H."/>
            <person name="Li P."/>
            <person name="Lisch D.R."/>
            <person name="Liu S."/>
            <person name="Liu Z."/>
            <person name="Nagel D.H."/>
            <person name="McCann M.C."/>
            <person name="SanMiguel P."/>
            <person name="Myers A.M."/>
            <person name="Nettleton D."/>
            <person name="Nguyen J."/>
            <person name="Penning B.W."/>
            <person name="Ponnala L."/>
            <person name="Schneider K.L."/>
            <person name="Schwartz D.C."/>
            <person name="Sharma A."/>
            <person name="Soderlund C."/>
            <person name="Springer N.M."/>
            <person name="Sun Q."/>
            <person name="Wang H."/>
            <person name="Waterman M."/>
            <person name="Westerman R."/>
            <person name="Wolfgruber T.K."/>
            <person name="Yang L."/>
            <person name="Yu Y."/>
            <person name="Zhang L."/>
            <person name="Zhou S."/>
            <person name="Zhu Q."/>
            <person name="Bennetzen J.L."/>
            <person name="Dawe R.K."/>
            <person name="Jiang J."/>
            <person name="Jiang N."/>
            <person name="Presting G.G."/>
            <person name="Wessler S.R."/>
            <person name="Aluru S."/>
            <person name="Martienssen R.A."/>
            <person name="Clifton S.W."/>
            <person name="McCombie W.R."/>
            <person name="Wing R.A."/>
            <person name="Wilson R.K."/>
        </authorList>
    </citation>
    <scope>NUCLEOTIDE SEQUENCE [LARGE SCALE GENOMIC DNA]</scope>
    <source>
        <strain evidence="2">cv. B73</strain>
    </source>
</reference>